<dbReference type="OrthoDB" id="414243at2759"/>
<protein>
    <recommendedName>
        <fullName evidence="1">GST C-terminal domain-containing protein</fullName>
    </recommendedName>
</protein>
<feature type="domain" description="GST C-terminal" evidence="1">
    <location>
        <begin position="1"/>
        <end position="101"/>
    </location>
</feature>
<dbReference type="InterPro" id="IPR004046">
    <property type="entry name" value="GST_C"/>
</dbReference>
<dbReference type="AlphaFoldDB" id="A0A1V6TCS2"/>
<dbReference type="SUPFAM" id="SSF47616">
    <property type="entry name" value="GST C-terminal domain-like"/>
    <property type="match status" value="1"/>
</dbReference>
<dbReference type="Pfam" id="PF14497">
    <property type="entry name" value="GST_C_3"/>
    <property type="match status" value="1"/>
</dbReference>
<comment type="caution">
    <text evidence="2">The sequence shown here is derived from an EMBL/GenBank/DDBJ whole genome shotgun (WGS) entry which is preliminary data.</text>
</comment>
<proteinExistence type="predicted"/>
<dbReference type="STRING" id="254877.A0A1V6TCS2"/>
<keyword evidence="3" id="KW-1185">Reference proteome</keyword>
<evidence type="ECO:0000313" key="3">
    <source>
        <dbReference type="Proteomes" id="UP000191342"/>
    </source>
</evidence>
<accession>A0A1V6TCS2</accession>
<organism evidence="2 3">
    <name type="scientific">Penicillium flavigenum</name>
    <dbReference type="NCBI Taxonomy" id="254877"/>
    <lineage>
        <taxon>Eukaryota</taxon>
        <taxon>Fungi</taxon>
        <taxon>Dikarya</taxon>
        <taxon>Ascomycota</taxon>
        <taxon>Pezizomycotina</taxon>
        <taxon>Eurotiomycetes</taxon>
        <taxon>Eurotiomycetidae</taxon>
        <taxon>Eurotiales</taxon>
        <taxon>Aspergillaceae</taxon>
        <taxon>Penicillium</taxon>
    </lineage>
</organism>
<evidence type="ECO:0000313" key="2">
    <source>
        <dbReference type="EMBL" id="OQE24137.1"/>
    </source>
</evidence>
<dbReference type="InterPro" id="IPR036282">
    <property type="entry name" value="Glutathione-S-Trfase_C_sf"/>
</dbReference>
<sequence length="101" mass="11355">MKTQGQRKIEWVKNIANATDHFKNEFAPNYYSLLEGFYAQHDGPYLLGERITYADFAIFQSIHNNTKIGASSAFLQDALARFKAAFDARPNIAAYLASCDA</sequence>
<dbReference type="EMBL" id="MLQL01000010">
    <property type="protein sequence ID" value="OQE24137.1"/>
    <property type="molecule type" value="Genomic_DNA"/>
</dbReference>
<dbReference type="InterPro" id="IPR010987">
    <property type="entry name" value="Glutathione-S-Trfase_C-like"/>
</dbReference>
<dbReference type="PROSITE" id="PS50405">
    <property type="entry name" value="GST_CTER"/>
    <property type="match status" value="1"/>
</dbReference>
<name>A0A1V6TCS2_9EURO</name>
<gene>
    <name evidence="2" type="ORF">PENFLA_c010G10283</name>
</gene>
<evidence type="ECO:0000259" key="1">
    <source>
        <dbReference type="PROSITE" id="PS50405"/>
    </source>
</evidence>
<dbReference type="Gene3D" id="1.20.1050.10">
    <property type="match status" value="1"/>
</dbReference>
<reference evidence="3" key="1">
    <citation type="journal article" date="2017" name="Nat. Microbiol.">
        <title>Global analysis of biosynthetic gene clusters reveals vast potential of secondary metabolite production in Penicillium species.</title>
        <authorList>
            <person name="Nielsen J.C."/>
            <person name="Grijseels S."/>
            <person name="Prigent S."/>
            <person name="Ji B."/>
            <person name="Dainat J."/>
            <person name="Nielsen K.F."/>
            <person name="Frisvad J.C."/>
            <person name="Workman M."/>
            <person name="Nielsen J."/>
        </authorList>
    </citation>
    <scope>NUCLEOTIDE SEQUENCE [LARGE SCALE GENOMIC DNA]</scope>
    <source>
        <strain evidence="3">IBT 14082</strain>
    </source>
</reference>
<dbReference type="Proteomes" id="UP000191342">
    <property type="component" value="Unassembled WGS sequence"/>
</dbReference>